<evidence type="ECO:0000313" key="2">
    <source>
        <dbReference type="Proteomes" id="UP000276133"/>
    </source>
</evidence>
<dbReference type="EMBL" id="REGN01003354">
    <property type="protein sequence ID" value="RNA23084.1"/>
    <property type="molecule type" value="Genomic_DNA"/>
</dbReference>
<gene>
    <name evidence="1" type="ORF">BpHYR1_030735</name>
</gene>
<protein>
    <submittedName>
        <fullName evidence="1">Uncharacterized protein</fullName>
    </submittedName>
</protein>
<name>A0A3M7RI25_BRAPC</name>
<accession>A0A3M7RI25</accession>
<dbReference type="Proteomes" id="UP000276133">
    <property type="component" value="Unassembled WGS sequence"/>
</dbReference>
<comment type="caution">
    <text evidence="1">The sequence shown here is derived from an EMBL/GenBank/DDBJ whole genome shotgun (WGS) entry which is preliminary data.</text>
</comment>
<organism evidence="1 2">
    <name type="scientific">Brachionus plicatilis</name>
    <name type="common">Marine rotifer</name>
    <name type="synonym">Brachionus muelleri</name>
    <dbReference type="NCBI Taxonomy" id="10195"/>
    <lineage>
        <taxon>Eukaryota</taxon>
        <taxon>Metazoa</taxon>
        <taxon>Spiralia</taxon>
        <taxon>Gnathifera</taxon>
        <taxon>Rotifera</taxon>
        <taxon>Eurotatoria</taxon>
        <taxon>Monogononta</taxon>
        <taxon>Pseudotrocha</taxon>
        <taxon>Ploima</taxon>
        <taxon>Brachionidae</taxon>
        <taxon>Brachionus</taxon>
    </lineage>
</organism>
<keyword evidence="2" id="KW-1185">Reference proteome</keyword>
<dbReference type="AlphaFoldDB" id="A0A3M7RI25"/>
<evidence type="ECO:0000313" key="1">
    <source>
        <dbReference type="EMBL" id="RNA23084.1"/>
    </source>
</evidence>
<proteinExistence type="predicted"/>
<reference evidence="1 2" key="1">
    <citation type="journal article" date="2018" name="Sci. Rep.">
        <title>Genomic signatures of local adaptation to the degree of environmental predictability in rotifers.</title>
        <authorList>
            <person name="Franch-Gras L."/>
            <person name="Hahn C."/>
            <person name="Garcia-Roger E.M."/>
            <person name="Carmona M.J."/>
            <person name="Serra M."/>
            <person name="Gomez A."/>
        </authorList>
    </citation>
    <scope>NUCLEOTIDE SEQUENCE [LARGE SCALE GENOMIC DNA]</scope>
    <source>
        <strain evidence="1">HYR1</strain>
    </source>
</reference>
<sequence>MPPSSEKIEQIYCPTSSQNVQRCAQFLKSKLTLYGKKKQEDASTIFEYRSILARSLNLELFFQTSRRHCEFWYKNQKQNIENAKA</sequence>